<dbReference type="CDD" id="cd20070">
    <property type="entry name" value="5TM_YidC_Alb3"/>
    <property type="match status" value="1"/>
</dbReference>
<name>A0ABS4MAZ7_9LACO</name>
<evidence type="ECO:0000256" key="9">
    <source>
        <dbReference type="RuleBase" id="RU003945"/>
    </source>
</evidence>
<evidence type="ECO:0000256" key="10">
    <source>
        <dbReference type="SAM" id="MobiDB-lite"/>
    </source>
</evidence>
<keyword evidence="5" id="KW-0653">Protein transport</keyword>
<keyword evidence="8" id="KW-0143">Chaperone</keyword>
<feature type="chain" id="PRO_5045993500" evidence="12">
    <location>
        <begin position="25"/>
        <end position="326"/>
    </location>
</feature>
<dbReference type="InterPro" id="IPR028055">
    <property type="entry name" value="YidC/Oxa/ALB_C"/>
</dbReference>
<keyword evidence="7 11" id="KW-0472">Membrane</keyword>
<evidence type="ECO:0000256" key="4">
    <source>
        <dbReference type="ARBA" id="ARBA00022692"/>
    </source>
</evidence>
<evidence type="ECO:0000256" key="11">
    <source>
        <dbReference type="SAM" id="Phobius"/>
    </source>
</evidence>
<evidence type="ECO:0000256" key="6">
    <source>
        <dbReference type="ARBA" id="ARBA00022989"/>
    </source>
</evidence>
<feature type="compositionally biased region" description="Polar residues" evidence="10">
    <location>
        <begin position="297"/>
        <end position="309"/>
    </location>
</feature>
<feature type="transmembrane region" description="Helical" evidence="11">
    <location>
        <begin position="141"/>
        <end position="166"/>
    </location>
</feature>
<dbReference type="RefSeq" id="WP_209685082.1">
    <property type="nucleotide sequence ID" value="NZ_JAGGLU010000001.1"/>
</dbReference>
<feature type="domain" description="Membrane insertase YidC/Oxa/ALB C-terminal" evidence="13">
    <location>
        <begin position="69"/>
        <end position="256"/>
    </location>
</feature>
<organism evidence="14 15">
    <name type="scientific">Lactobacillus colini</name>
    <dbReference type="NCBI Taxonomy" id="1819254"/>
    <lineage>
        <taxon>Bacteria</taxon>
        <taxon>Bacillati</taxon>
        <taxon>Bacillota</taxon>
        <taxon>Bacilli</taxon>
        <taxon>Lactobacillales</taxon>
        <taxon>Lactobacillaceae</taxon>
        <taxon>Lactobacillus</taxon>
    </lineage>
</organism>
<keyword evidence="6 11" id="KW-1133">Transmembrane helix</keyword>
<dbReference type="PANTHER" id="PTHR12428">
    <property type="entry name" value="OXA1"/>
    <property type="match status" value="1"/>
</dbReference>
<dbReference type="NCBIfam" id="TIGR03592">
    <property type="entry name" value="yidC_oxa1_cterm"/>
    <property type="match status" value="1"/>
</dbReference>
<keyword evidence="4 9" id="KW-0812">Transmembrane</keyword>
<evidence type="ECO:0000256" key="3">
    <source>
        <dbReference type="ARBA" id="ARBA00022475"/>
    </source>
</evidence>
<dbReference type="InterPro" id="IPR047196">
    <property type="entry name" value="YidC_ALB_C"/>
</dbReference>
<keyword evidence="3" id="KW-1003">Cell membrane</keyword>
<feature type="signal peptide" evidence="12">
    <location>
        <begin position="1"/>
        <end position="24"/>
    </location>
</feature>
<proteinExistence type="inferred from homology"/>
<evidence type="ECO:0000256" key="8">
    <source>
        <dbReference type="ARBA" id="ARBA00023186"/>
    </source>
</evidence>
<evidence type="ECO:0000313" key="14">
    <source>
        <dbReference type="EMBL" id="MBP2056853.1"/>
    </source>
</evidence>
<evidence type="ECO:0000313" key="15">
    <source>
        <dbReference type="Proteomes" id="UP001519292"/>
    </source>
</evidence>
<sequence>MKKSKYLKLIGLLALTAIFLTACATRTSSGTLQAPTSGPYAWIYSIFGHPLQNIMIWVSQRIGGTNGAGWAISIITLVVQFIVMPLRLISQRKMTTQQEKMQKLQPQMKLVQKALKTPGLSQPQQMEISQLQMKIYRENNLSMTGGMGCLPLVIQLPIMAGIYQAVAYSSTLAQSTFFGISLSQKSFVFTIIATALYVLQGYLSMIGLPEEQKKTMRMTLFLSPAMTFFISISYSGALALYFMAGGVVIVIQQLITTFVLMPKVKKDVAAELQDRPLKEVVTPEVINKILNKDDVNSDTSIQRKQQNQDLRQRNAGKQKRPNNKNK</sequence>
<evidence type="ECO:0000256" key="2">
    <source>
        <dbReference type="ARBA" id="ARBA00022448"/>
    </source>
</evidence>
<evidence type="ECO:0000256" key="12">
    <source>
        <dbReference type="SAM" id="SignalP"/>
    </source>
</evidence>
<dbReference type="InterPro" id="IPR001708">
    <property type="entry name" value="YidC/ALB3/OXA1/COX18"/>
</dbReference>
<protein>
    <submittedName>
        <fullName evidence="14">YidC/Oxa1 family membrane protein insertase</fullName>
    </submittedName>
</protein>
<keyword evidence="12" id="KW-0732">Signal</keyword>
<gene>
    <name evidence="14" type="ORF">J2Z60_000015</name>
</gene>
<dbReference type="Proteomes" id="UP001519292">
    <property type="component" value="Unassembled WGS sequence"/>
</dbReference>
<dbReference type="PROSITE" id="PS51257">
    <property type="entry name" value="PROKAR_LIPOPROTEIN"/>
    <property type="match status" value="1"/>
</dbReference>
<comment type="caution">
    <text evidence="14">The sequence shown here is derived from an EMBL/GenBank/DDBJ whole genome shotgun (WGS) entry which is preliminary data.</text>
</comment>
<keyword evidence="15" id="KW-1185">Reference proteome</keyword>
<feature type="transmembrane region" description="Helical" evidence="11">
    <location>
        <begin position="67"/>
        <end position="89"/>
    </location>
</feature>
<dbReference type="EMBL" id="JAGGLU010000001">
    <property type="protein sequence ID" value="MBP2056853.1"/>
    <property type="molecule type" value="Genomic_DNA"/>
</dbReference>
<feature type="compositionally biased region" description="Basic residues" evidence="10">
    <location>
        <begin position="314"/>
        <end position="326"/>
    </location>
</feature>
<keyword evidence="2" id="KW-0813">Transport</keyword>
<evidence type="ECO:0000256" key="7">
    <source>
        <dbReference type="ARBA" id="ARBA00023136"/>
    </source>
</evidence>
<dbReference type="PANTHER" id="PTHR12428:SF65">
    <property type="entry name" value="CYTOCHROME C OXIDASE ASSEMBLY PROTEIN COX18, MITOCHONDRIAL"/>
    <property type="match status" value="1"/>
</dbReference>
<feature type="region of interest" description="Disordered" evidence="10">
    <location>
        <begin position="296"/>
        <end position="326"/>
    </location>
</feature>
<evidence type="ECO:0000259" key="13">
    <source>
        <dbReference type="Pfam" id="PF02096"/>
    </source>
</evidence>
<feature type="transmembrane region" description="Helical" evidence="11">
    <location>
        <begin position="240"/>
        <end position="261"/>
    </location>
</feature>
<evidence type="ECO:0000256" key="5">
    <source>
        <dbReference type="ARBA" id="ARBA00022927"/>
    </source>
</evidence>
<feature type="transmembrane region" description="Helical" evidence="11">
    <location>
        <begin position="186"/>
        <end position="206"/>
    </location>
</feature>
<accession>A0ABS4MAZ7</accession>
<comment type="subcellular location">
    <subcellularLocation>
        <location evidence="1">Cell membrane</location>
        <topology evidence="1">Multi-pass membrane protein</topology>
    </subcellularLocation>
    <subcellularLocation>
        <location evidence="9">Membrane</location>
        <topology evidence="9">Multi-pass membrane protein</topology>
    </subcellularLocation>
</comment>
<dbReference type="Pfam" id="PF02096">
    <property type="entry name" value="60KD_IMP"/>
    <property type="match status" value="1"/>
</dbReference>
<evidence type="ECO:0000256" key="1">
    <source>
        <dbReference type="ARBA" id="ARBA00004651"/>
    </source>
</evidence>
<comment type="similarity">
    <text evidence="9">Belongs to the OXA1/ALB3/YidC family.</text>
</comment>
<reference evidence="14 15" key="1">
    <citation type="submission" date="2021-03" db="EMBL/GenBank/DDBJ databases">
        <title>Genomic Encyclopedia of Type Strains, Phase IV (KMG-IV): sequencing the most valuable type-strain genomes for metagenomic binning, comparative biology and taxonomic classification.</title>
        <authorList>
            <person name="Goeker M."/>
        </authorList>
    </citation>
    <scope>NUCLEOTIDE SEQUENCE [LARGE SCALE GENOMIC DNA]</scope>
    <source>
        <strain evidence="14 15">DSM 101872</strain>
    </source>
</reference>